<dbReference type="InterPro" id="IPR011009">
    <property type="entry name" value="Kinase-like_dom_sf"/>
</dbReference>
<dbReference type="PROSITE" id="PS00107">
    <property type="entry name" value="PROTEIN_KINASE_ATP"/>
    <property type="match status" value="1"/>
</dbReference>
<dbReference type="PANTHER" id="PTHR44167">
    <property type="entry name" value="OVARIAN-SPECIFIC SERINE/THREONINE-PROTEIN KINASE LOK-RELATED"/>
    <property type="match status" value="1"/>
</dbReference>
<proteinExistence type="predicted"/>
<keyword evidence="3" id="KW-0472">Membrane</keyword>
<keyword evidence="1" id="KW-0067">ATP-binding</keyword>
<dbReference type="InterPro" id="IPR000719">
    <property type="entry name" value="Prot_kinase_dom"/>
</dbReference>
<evidence type="ECO:0000256" key="1">
    <source>
        <dbReference type="PROSITE-ProRule" id="PRU10141"/>
    </source>
</evidence>
<feature type="domain" description="Protein kinase" evidence="4">
    <location>
        <begin position="28"/>
        <end position="273"/>
    </location>
</feature>
<feature type="region of interest" description="Disordered" evidence="2">
    <location>
        <begin position="273"/>
        <end position="299"/>
    </location>
</feature>
<dbReference type="RefSeq" id="WP_082063646.1">
    <property type="nucleotide sequence ID" value="NZ_JACIDF010000015.1"/>
</dbReference>
<dbReference type="SMART" id="SM00220">
    <property type="entry name" value="S_TKc"/>
    <property type="match status" value="1"/>
</dbReference>
<sequence length="327" mass="37115">MMNHTLKNHLCKLPTGTIITGKWHRKAYKMIKLLGNGANGVVYLAESQKGLVAIKLSDNNTTILSEVNVLKRFSKVQGAALGPSLLDVDDWLDPSTNRLTPFYVMEYIKGEEFFSFIKKRGKEWMIILILQLLSALDKLHKEGWVFGDLKPENLLVAGMPPTIRLLDVGGTTLQGRAIKEFTEFYDRGYWGLGSRKADPAYDLFAVAMMMIHVCYPTQFTKKENARQQLLSMIEADATLRKYRKALMKAIDGTYKQAIEMKRDLVAAIHHSDLPPKEKHVPPQTIPSSRSRKKRRKAKKRRGGVIETAFIAAILLFVYVLYLYGQVL</sequence>
<dbReference type="Gene3D" id="1.10.510.10">
    <property type="entry name" value="Transferase(Phosphotransferase) domain 1"/>
    <property type="match status" value="1"/>
</dbReference>
<dbReference type="SUPFAM" id="SSF56112">
    <property type="entry name" value="Protein kinase-like (PK-like)"/>
    <property type="match status" value="1"/>
</dbReference>
<dbReference type="EMBL" id="JARTLI010000028">
    <property type="protein sequence ID" value="MED5052617.1"/>
    <property type="molecule type" value="Genomic_DNA"/>
</dbReference>
<comment type="caution">
    <text evidence="6">The sequence shown here is derived from an EMBL/GenBank/DDBJ whole genome shotgun (WGS) entry which is preliminary data.</text>
</comment>
<evidence type="ECO:0000313" key="5">
    <source>
        <dbReference type="EMBL" id="MDE8565385.1"/>
    </source>
</evidence>
<keyword evidence="6" id="KW-0418">Kinase</keyword>
<evidence type="ECO:0000313" key="8">
    <source>
        <dbReference type="Proteomes" id="UP001339962"/>
    </source>
</evidence>
<protein>
    <submittedName>
        <fullName evidence="6">Protein kinase</fullName>
    </submittedName>
</protein>
<organism evidence="6 8">
    <name type="scientific">Anoxybacteroides rupiense</name>
    <dbReference type="NCBI Taxonomy" id="311460"/>
    <lineage>
        <taxon>Bacteria</taxon>
        <taxon>Bacillati</taxon>
        <taxon>Bacillota</taxon>
        <taxon>Bacilli</taxon>
        <taxon>Bacillales</taxon>
        <taxon>Anoxybacillaceae</taxon>
        <taxon>Anoxybacteroides</taxon>
    </lineage>
</organism>
<keyword evidence="7" id="KW-1185">Reference proteome</keyword>
<keyword evidence="1" id="KW-0547">Nucleotide-binding</keyword>
<dbReference type="GO" id="GO:0016301">
    <property type="term" value="F:kinase activity"/>
    <property type="evidence" value="ECO:0007669"/>
    <property type="project" value="UniProtKB-KW"/>
</dbReference>
<accession>A0ABD5IWA1</accession>
<dbReference type="Proteomes" id="UP001213979">
    <property type="component" value="Unassembled WGS sequence"/>
</dbReference>
<evidence type="ECO:0000313" key="7">
    <source>
        <dbReference type="Proteomes" id="UP001213979"/>
    </source>
</evidence>
<evidence type="ECO:0000259" key="4">
    <source>
        <dbReference type="PROSITE" id="PS50011"/>
    </source>
</evidence>
<evidence type="ECO:0000256" key="3">
    <source>
        <dbReference type="SAM" id="Phobius"/>
    </source>
</evidence>
<gene>
    <name evidence="6" type="ORF">P9850_12390</name>
    <name evidence="5" type="ORF">PNH38_16160</name>
</gene>
<dbReference type="Proteomes" id="UP001339962">
    <property type="component" value="Unassembled WGS sequence"/>
</dbReference>
<keyword evidence="3" id="KW-1133">Transmembrane helix</keyword>
<feature type="compositionally biased region" description="Basic residues" evidence="2">
    <location>
        <begin position="289"/>
        <end position="299"/>
    </location>
</feature>
<reference evidence="6 8" key="2">
    <citation type="submission" date="2023-03" db="EMBL/GenBank/DDBJ databases">
        <title>Bacillus Genome Sequencing.</title>
        <authorList>
            <person name="Dunlap C."/>
        </authorList>
    </citation>
    <scope>NUCLEOTIDE SEQUENCE [LARGE SCALE GENOMIC DNA]</scope>
    <source>
        <strain evidence="6 8">NRS-38</strain>
    </source>
</reference>
<dbReference type="PANTHER" id="PTHR44167:SF31">
    <property type="entry name" value="PROTEIN CBG02007"/>
    <property type="match status" value="1"/>
</dbReference>
<dbReference type="EMBL" id="JAQOTG010000022">
    <property type="protein sequence ID" value="MDE8565385.1"/>
    <property type="molecule type" value="Genomic_DNA"/>
</dbReference>
<keyword evidence="3" id="KW-0812">Transmembrane</keyword>
<dbReference type="Pfam" id="PF00069">
    <property type="entry name" value="Pkinase"/>
    <property type="match status" value="1"/>
</dbReference>
<evidence type="ECO:0000313" key="6">
    <source>
        <dbReference type="EMBL" id="MED5052617.1"/>
    </source>
</evidence>
<dbReference type="PROSITE" id="PS50011">
    <property type="entry name" value="PROTEIN_KINASE_DOM"/>
    <property type="match status" value="1"/>
</dbReference>
<dbReference type="AlphaFoldDB" id="A0ABD5IWA1"/>
<evidence type="ECO:0000256" key="2">
    <source>
        <dbReference type="SAM" id="MobiDB-lite"/>
    </source>
</evidence>
<keyword evidence="6" id="KW-0808">Transferase</keyword>
<feature type="binding site" evidence="1">
    <location>
        <position position="55"/>
    </location>
    <ligand>
        <name>ATP</name>
        <dbReference type="ChEBI" id="CHEBI:30616"/>
    </ligand>
</feature>
<dbReference type="InterPro" id="IPR017441">
    <property type="entry name" value="Protein_kinase_ATP_BS"/>
</dbReference>
<dbReference type="GO" id="GO:0005524">
    <property type="term" value="F:ATP binding"/>
    <property type="evidence" value="ECO:0007669"/>
    <property type="project" value="UniProtKB-UniRule"/>
</dbReference>
<name>A0ABD5IWA1_9BACL</name>
<feature type="transmembrane region" description="Helical" evidence="3">
    <location>
        <begin position="303"/>
        <end position="324"/>
    </location>
</feature>
<reference evidence="5 7" key="1">
    <citation type="submission" date="2023-01" db="EMBL/GenBank/DDBJ databases">
        <title>Genome-based reclassification of Anoxybacillus geothermalis as a later heterotypic synonym of Anoxybacillus rupiensis.</title>
        <authorList>
            <person name="Inan Bektas K."/>
            <person name="Canakci S."/>
            <person name="Belduz A.A."/>
            <person name="Guler H.H."/>
        </authorList>
    </citation>
    <scope>NUCLEOTIDE SEQUENCE [LARGE SCALE GENOMIC DNA]</scope>
    <source>
        <strain evidence="5 7">DSM 17127</strain>
    </source>
</reference>